<dbReference type="PANTHER" id="PTHR43537">
    <property type="entry name" value="TRANSCRIPTIONAL REGULATOR, GNTR FAMILY"/>
    <property type="match status" value="1"/>
</dbReference>
<keyword evidence="1" id="KW-0805">Transcription regulation</keyword>
<dbReference type="SMART" id="SM00895">
    <property type="entry name" value="FCD"/>
    <property type="match status" value="1"/>
</dbReference>
<dbReference type="SUPFAM" id="SSF48008">
    <property type="entry name" value="GntR ligand-binding domain-like"/>
    <property type="match status" value="1"/>
</dbReference>
<sequence>MASETCMPGRQAAGAAQSCVIGCLKRPVVPHVEKRRSRDRIPSRPFSASRRGRGPRGTAAIPQQRTIPMMNSIQRVADLRQQVYETLKARITEGGFDPDTKFQEINLAQELGVSRTPVREALAMLVRDGLLVQATRGFRFPNFTPEEISEVIEIRLLLEPHAVAKLVRETDAGRLFALAGRIHQTLDETGESDAYVEAHRKIRDDIYSHVSNRQLVAAIARYEDFIHFIRINTLRRPDMRRVSVNGMAKLAQAIGTGNEDEARAVMTMLLTQAGEAFKTWAAENAEPRQG</sequence>
<keyword evidence="3" id="KW-0804">Transcription</keyword>
<dbReference type="CDD" id="cd07377">
    <property type="entry name" value="WHTH_GntR"/>
    <property type="match status" value="1"/>
</dbReference>
<dbReference type="InterPro" id="IPR008920">
    <property type="entry name" value="TF_FadR/GntR_C"/>
</dbReference>
<dbReference type="GO" id="GO:0003677">
    <property type="term" value="F:DNA binding"/>
    <property type="evidence" value="ECO:0007669"/>
    <property type="project" value="UniProtKB-KW"/>
</dbReference>
<protein>
    <recommendedName>
        <fullName evidence="5">HTH gntR-type domain-containing protein</fullName>
    </recommendedName>
</protein>
<evidence type="ECO:0000259" key="5">
    <source>
        <dbReference type="PROSITE" id="PS50949"/>
    </source>
</evidence>
<dbReference type="SMART" id="SM00345">
    <property type="entry name" value="HTH_GNTR"/>
    <property type="match status" value="1"/>
</dbReference>
<keyword evidence="7" id="KW-1185">Reference proteome</keyword>
<dbReference type="OrthoDB" id="9810548at2"/>
<evidence type="ECO:0000256" key="2">
    <source>
        <dbReference type="ARBA" id="ARBA00023125"/>
    </source>
</evidence>
<gene>
    <name evidence="6" type="ORF">DDE23_23110</name>
</gene>
<accession>A0A2T7UK61</accession>
<dbReference type="Pfam" id="PF00392">
    <property type="entry name" value="GntR"/>
    <property type="match status" value="1"/>
</dbReference>
<evidence type="ECO:0000256" key="4">
    <source>
        <dbReference type="SAM" id="MobiDB-lite"/>
    </source>
</evidence>
<name>A0A2T7UK61_9RHOB</name>
<dbReference type="InterPro" id="IPR000524">
    <property type="entry name" value="Tscrpt_reg_HTH_GntR"/>
</dbReference>
<dbReference type="Gene3D" id="1.20.120.530">
    <property type="entry name" value="GntR ligand-binding domain-like"/>
    <property type="match status" value="1"/>
</dbReference>
<dbReference type="Pfam" id="PF07729">
    <property type="entry name" value="FCD"/>
    <property type="match status" value="1"/>
</dbReference>
<dbReference type="PROSITE" id="PS50949">
    <property type="entry name" value="HTH_GNTR"/>
    <property type="match status" value="1"/>
</dbReference>
<keyword evidence="2" id="KW-0238">DNA-binding</keyword>
<dbReference type="SUPFAM" id="SSF46785">
    <property type="entry name" value="Winged helix' DNA-binding domain"/>
    <property type="match status" value="1"/>
</dbReference>
<dbReference type="PRINTS" id="PR00035">
    <property type="entry name" value="HTHGNTR"/>
</dbReference>
<dbReference type="Gene3D" id="1.10.10.10">
    <property type="entry name" value="Winged helix-like DNA-binding domain superfamily/Winged helix DNA-binding domain"/>
    <property type="match status" value="1"/>
</dbReference>
<evidence type="ECO:0000313" key="6">
    <source>
        <dbReference type="EMBL" id="PVE45063.1"/>
    </source>
</evidence>
<evidence type="ECO:0000256" key="3">
    <source>
        <dbReference type="ARBA" id="ARBA00023163"/>
    </source>
</evidence>
<evidence type="ECO:0000256" key="1">
    <source>
        <dbReference type="ARBA" id="ARBA00023015"/>
    </source>
</evidence>
<dbReference type="GO" id="GO:0003700">
    <property type="term" value="F:DNA-binding transcription factor activity"/>
    <property type="evidence" value="ECO:0007669"/>
    <property type="project" value="InterPro"/>
</dbReference>
<evidence type="ECO:0000313" key="7">
    <source>
        <dbReference type="Proteomes" id="UP000244810"/>
    </source>
</evidence>
<dbReference type="InterPro" id="IPR036388">
    <property type="entry name" value="WH-like_DNA-bd_sf"/>
</dbReference>
<dbReference type="Proteomes" id="UP000244810">
    <property type="component" value="Unassembled WGS sequence"/>
</dbReference>
<organism evidence="6 7">
    <name type="scientific">Pararhodobacter aggregans</name>
    <dbReference type="NCBI Taxonomy" id="404875"/>
    <lineage>
        <taxon>Bacteria</taxon>
        <taxon>Pseudomonadati</taxon>
        <taxon>Pseudomonadota</taxon>
        <taxon>Alphaproteobacteria</taxon>
        <taxon>Rhodobacterales</taxon>
        <taxon>Paracoccaceae</taxon>
        <taxon>Pararhodobacter</taxon>
    </lineage>
</organism>
<feature type="region of interest" description="Disordered" evidence="4">
    <location>
        <begin position="31"/>
        <end position="59"/>
    </location>
</feature>
<comment type="caution">
    <text evidence="6">The sequence shown here is derived from an EMBL/GenBank/DDBJ whole genome shotgun (WGS) entry which is preliminary data.</text>
</comment>
<dbReference type="PANTHER" id="PTHR43537:SF5">
    <property type="entry name" value="UXU OPERON TRANSCRIPTIONAL REGULATOR"/>
    <property type="match status" value="1"/>
</dbReference>
<dbReference type="EMBL" id="QDDR01000018">
    <property type="protein sequence ID" value="PVE45063.1"/>
    <property type="molecule type" value="Genomic_DNA"/>
</dbReference>
<dbReference type="AlphaFoldDB" id="A0A2T7UK61"/>
<reference evidence="6 7" key="1">
    <citation type="journal article" date="2011" name="Syst. Appl. Microbiol.">
        <title>Defluviimonas denitrificans gen. nov., sp. nov., and Pararhodobacter aggregans gen. nov., sp. nov., non-phototrophic Rhodobacteraceae from the biofilter of a marine aquaculture.</title>
        <authorList>
            <person name="Foesel B.U."/>
            <person name="Drake H.L."/>
            <person name="Schramm A."/>
        </authorList>
    </citation>
    <scope>NUCLEOTIDE SEQUENCE [LARGE SCALE GENOMIC DNA]</scope>
    <source>
        <strain evidence="6 7">D1-19</strain>
    </source>
</reference>
<dbReference type="InterPro" id="IPR011711">
    <property type="entry name" value="GntR_C"/>
</dbReference>
<feature type="domain" description="HTH gntR-type" evidence="5">
    <location>
        <begin position="77"/>
        <end position="143"/>
    </location>
</feature>
<dbReference type="InterPro" id="IPR036390">
    <property type="entry name" value="WH_DNA-bd_sf"/>
</dbReference>
<proteinExistence type="predicted"/>